<evidence type="ECO:0000256" key="1">
    <source>
        <dbReference type="ARBA" id="ARBA00006754"/>
    </source>
</evidence>
<dbReference type="Gene3D" id="1.10.10.2840">
    <property type="entry name" value="PucR C-terminal helix-turn-helix domain"/>
    <property type="match status" value="1"/>
</dbReference>
<accession>A0A0L6JQC3</accession>
<reference evidence="6" key="1">
    <citation type="submission" date="2015-07" db="EMBL/GenBank/DDBJ databases">
        <title>Near-Complete Genome Sequence of the Cellulolytic Bacterium Bacteroides (Pseudobacteroides) cellulosolvens ATCC 35603.</title>
        <authorList>
            <person name="Dassa B."/>
            <person name="Utturkar S.M."/>
            <person name="Klingeman D.M."/>
            <person name="Hurt R.A."/>
            <person name="Keller M."/>
            <person name="Xu J."/>
            <person name="Reddy Y.H.K."/>
            <person name="Borovok I."/>
            <person name="Grinberg I.R."/>
            <person name="Lamed R."/>
            <person name="Zhivin O."/>
            <person name="Bayer E.A."/>
            <person name="Brown S.D."/>
        </authorList>
    </citation>
    <scope>NUCLEOTIDE SEQUENCE [LARGE SCALE GENOMIC DNA]</scope>
    <source>
        <strain evidence="6">DSM 2933</strain>
    </source>
</reference>
<evidence type="ECO:0000313" key="6">
    <source>
        <dbReference type="Proteomes" id="UP000036923"/>
    </source>
</evidence>
<dbReference type="Pfam" id="PF07905">
    <property type="entry name" value="PucR"/>
    <property type="match status" value="1"/>
</dbReference>
<comment type="similarity">
    <text evidence="1">Belongs to the CdaR family.</text>
</comment>
<dbReference type="PANTHER" id="PTHR33744:SF1">
    <property type="entry name" value="DNA-BINDING TRANSCRIPTIONAL ACTIVATOR ADER"/>
    <property type="match status" value="1"/>
</dbReference>
<keyword evidence="6" id="KW-1185">Reference proteome</keyword>
<dbReference type="PANTHER" id="PTHR33744">
    <property type="entry name" value="CARBOHYDRATE DIACID REGULATOR"/>
    <property type="match status" value="1"/>
</dbReference>
<feature type="domain" description="PucR C-terminal helix-turn-helix" evidence="3">
    <location>
        <begin position="345"/>
        <end position="403"/>
    </location>
</feature>
<dbReference type="InterPro" id="IPR041522">
    <property type="entry name" value="CdaR_GGDEF"/>
</dbReference>
<gene>
    <name evidence="5" type="ORF">Bccel_3260</name>
</gene>
<organism evidence="5 6">
    <name type="scientific">Pseudobacteroides cellulosolvens ATCC 35603 = DSM 2933</name>
    <dbReference type="NCBI Taxonomy" id="398512"/>
    <lineage>
        <taxon>Bacteria</taxon>
        <taxon>Bacillati</taxon>
        <taxon>Bacillota</taxon>
        <taxon>Clostridia</taxon>
        <taxon>Eubacteriales</taxon>
        <taxon>Oscillospiraceae</taxon>
        <taxon>Pseudobacteroides</taxon>
    </lineage>
</organism>
<dbReference type="Pfam" id="PF13556">
    <property type="entry name" value="HTH_30"/>
    <property type="match status" value="1"/>
</dbReference>
<dbReference type="InterPro" id="IPR012914">
    <property type="entry name" value="PucR_dom"/>
</dbReference>
<dbReference type="PATRIC" id="fig|398512.5.peg.3418"/>
<comment type="caution">
    <text evidence="5">The sequence shown here is derived from an EMBL/GenBank/DDBJ whole genome shotgun (WGS) entry which is preliminary data.</text>
</comment>
<dbReference type="InterPro" id="IPR025736">
    <property type="entry name" value="PucR_C-HTH_dom"/>
</dbReference>
<dbReference type="EMBL" id="LGTC01000001">
    <property type="protein sequence ID" value="KNY27989.1"/>
    <property type="molecule type" value="Genomic_DNA"/>
</dbReference>
<feature type="domain" description="Purine catabolism PurC-like" evidence="2">
    <location>
        <begin position="8"/>
        <end position="116"/>
    </location>
</feature>
<evidence type="ECO:0000259" key="4">
    <source>
        <dbReference type="Pfam" id="PF17853"/>
    </source>
</evidence>
<dbReference type="RefSeq" id="WP_036939033.1">
    <property type="nucleotide sequence ID" value="NZ_JQKC01000008.1"/>
</dbReference>
<dbReference type="Pfam" id="PF17853">
    <property type="entry name" value="GGDEF_2"/>
    <property type="match status" value="1"/>
</dbReference>
<dbReference type="eggNOG" id="COG2508">
    <property type="taxonomic scope" value="Bacteria"/>
</dbReference>
<evidence type="ECO:0000259" key="3">
    <source>
        <dbReference type="Pfam" id="PF13556"/>
    </source>
</evidence>
<dbReference type="InterPro" id="IPR051448">
    <property type="entry name" value="CdaR-like_regulators"/>
</dbReference>
<protein>
    <submittedName>
        <fullName evidence="5">Transcriptional regulator, PucR family</fullName>
    </submittedName>
</protein>
<dbReference type="InterPro" id="IPR042070">
    <property type="entry name" value="PucR_C-HTH_sf"/>
</dbReference>
<evidence type="ECO:0000313" key="5">
    <source>
        <dbReference type="EMBL" id="KNY27989.1"/>
    </source>
</evidence>
<dbReference type="OrthoDB" id="143422at2"/>
<name>A0A0L6JQC3_9FIRM</name>
<evidence type="ECO:0000259" key="2">
    <source>
        <dbReference type="Pfam" id="PF07905"/>
    </source>
</evidence>
<proteinExistence type="inferred from homology"/>
<dbReference type="Proteomes" id="UP000036923">
    <property type="component" value="Unassembled WGS sequence"/>
</dbReference>
<feature type="domain" description="CdaR GGDEF-like" evidence="4">
    <location>
        <begin position="206"/>
        <end position="290"/>
    </location>
</feature>
<dbReference type="AlphaFoldDB" id="A0A0L6JQC3"/>
<sequence length="414" mass="46959">MPLLCSALFHLSILKDLKQIAGFEGNRRIIQWVVRTDLIKACEGAFSLIKKDDLVIVSGNNSGIKIKDMLALVNEAYKREAAGIIVCYAMTVENLTYEVIELSNELKMPLFEMYMHNGTEVKIEKEICKAIIVDELNDTSDQNILECILNNENLDNGYIAECLNACGMSINNSNQAGIVKFEGFEDYIKENYQKYNDKITIVVPELNNTIKNAASLLCPPRNIITAISNDSVVFLTTAFDDKDEIEEFLFKVDREMREKIPGTNLSLGLGGAHLGVAGINRSLREARQMLILKQVEGLSGLTHRFPHFDVYFLLMSLKDRKLLEKYLDKILKPLLSYDRLNQSDLIDTLDAYLNENASTIEASDKLFIHKNTLKYRLKKIESLLDVDLHSLEDCLRLLLAIKIHKLFKLSSEVN</sequence>
<dbReference type="STRING" id="398512.Bccel_3260"/>